<accession>A0A0A9HEH7</accession>
<reference evidence="1" key="2">
    <citation type="journal article" date="2015" name="Data Brief">
        <title>Shoot transcriptome of the giant reed, Arundo donax.</title>
        <authorList>
            <person name="Barrero R.A."/>
            <person name="Guerrero F.D."/>
            <person name="Moolhuijzen P."/>
            <person name="Goolsby J.A."/>
            <person name="Tidwell J."/>
            <person name="Bellgard S.E."/>
            <person name="Bellgard M.I."/>
        </authorList>
    </citation>
    <scope>NUCLEOTIDE SEQUENCE</scope>
    <source>
        <tissue evidence="1">Shoot tissue taken approximately 20 cm above the soil surface</tissue>
    </source>
</reference>
<dbReference type="EMBL" id="GBRH01162326">
    <property type="protein sequence ID" value="JAE35570.1"/>
    <property type="molecule type" value="Transcribed_RNA"/>
</dbReference>
<reference evidence="1" key="1">
    <citation type="submission" date="2014-09" db="EMBL/GenBank/DDBJ databases">
        <authorList>
            <person name="Magalhaes I.L.F."/>
            <person name="Oliveira U."/>
            <person name="Santos F.R."/>
            <person name="Vidigal T.H.D.A."/>
            <person name="Brescovit A.D."/>
            <person name="Santos A.J."/>
        </authorList>
    </citation>
    <scope>NUCLEOTIDE SEQUENCE</scope>
    <source>
        <tissue evidence="1">Shoot tissue taken approximately 20 cm above the soil surface</tissue>
    </source>
</reference>
<organism evidence="1">
    <name type="scientific">Arundo donax</name>
    <name type="common">Giant reed</name>
    <name type="synonym">Donax arundinaceus</name>
    <dbReference type="NCBI Taxonomy" id="35708"/>
    <lineage>
        <taxon>Eukaryota</taxon>
        <taxon>Viridiplantae</taxon>
        <taxon>Streptophyta</taxon>
        <taxon>Embryophyta</taxon>
        <taxon>Tracheophyta</taxon>
        <taxon>Spermatophyta</taxon>
        <taxon>Magnoliopsida</taxon>
        <taxon>Liliopsida</taxon>
        <taxon>Poales</taxon>
        <taxon>Poaceae</taxon>
        <taxon>PACMAD clade</taxon>
        <taxon>Arundinoideae</taxon>
        <taxon>Arundineae</taxon>
        <taxon>Arundo</taxon>
    </lineage>
</organism>
<name>A0A0A9HEH7_ARUDO</name>
<protein>
    <submittedName>
        <fullName evidence="1">Uncharacterized protein</fullName>
    </submittedName>
</protein>
<sequence length="32" mass="3562">MTMVSTRKPARNCFLFSQMARKGLCSIGSINI</sequence>
<evidence type="ECO:0000313" key="1">
    <source>
        <dbReference type="EMBL" id="JAE35570.1"/>
    </source>
</evidence>
<proteinExistence type="predicted"/>
<dbReference type="AlphaFoldDB" id="A0A0A9HEH7"/>